<evidence type="ECO:0000313" key="3">
    <source>
        <dbReference type="EMBL" id="VWC52226.1"/>
    </source>
</evidence>
<dbReference type="GeneID" id="99665088"/>
<dbReference type="Proteomes" id="UP000494261">
    <property type="component" value="Unassembled WGS sequence"/>
</dbReference>
<proteinExistence type="predicted"/>
<name>A0A228HIB1_9BURK</name>
<evidence type="ECO:0000313" key="5">
    <source>
        <dbReference type="Proteomes" id="UP000494261"/>
    </source>
</evidence>
<dbReference type="EMBL" id="CABVQC010000103">
    <property type="protein sequence ID" value="VWC52226.1"/>
    <property type="molecule type" value="Genomic_DNA"/>
</dbReference>
<organism evidence="2 4">
    <name type="scientific">Burkholderia aenigmatica</name>
    <dbReference type="NCBI Taxonomy" id="2015348"/>
    <lineage>
        <taxon>Bacteria</taxon>
        <taxon>Pseudomonadati</taxon>
        <taxon>Pseudomonadota</taxon>
        <taxon>Betaproteobacteria</taxon>
        <taxon>Burkholderiales</taxon>
        <taxon>Burkholderiaceae</taxon>
        <taxon>Burkholderia</taxon>
        <taxon>Burkholderia cepacia complex</taxon>
    </lineage>
</organism>
<dbReference type="RefSeq" id="WP_089454806.1">
    <property type="nucleotide sequence ID" value="NZ_CABVQC010000103.1"/>
</dbReference>
<reference evidence="3 5" key="4">
    <citation type="submission" date="2019-09" db="EMBL/GenBank/DDBJ databases">
        <authorList>
            <person name="Depoorter E."/>
        </authorList>
    </citation>
    <scope>NUCLEOTIDE SEQUENCE [LARGE SCALE GENOMIC DNA]</scope>
    <source>
        <strain evidence="3">LMG 13014</strain>
    </source>
</reference>
<accession>A0A228HIB1</accession>
<feature type="transmembrane region" description="Helical" evidence="1">
    <location>
        <begin position="12"/>
        <end position="31"/>
    </location>
</feature>
<dbReference type="EMBL" id="NKFA01000052">
    <property type="protein sequence ID" value="OXI29625.1"/>
    <property type="molecule type" value="Genomic_DNA"/>
</dbReference>
<feature type="transmembrane region" description="Helical" evidence="1">
    <location>
        <begin position="43"/>
        <end position="66"/>
    </location>
</feature>
<protein>
    <submittedName>
        <fullName evidence="2">Uncharacterized protein</fullName>
    </submittedName>
</protein>
<sequence>MLEALKGSVKRIAVSAAILTGSGFILGSGIFPAPNWALKLADAGVVIGAPVLFLAVGFLIATSWGARRKAGR</sequence>
<reference evidence="2" key="1">
    <citation type="submission" date="2017-06" db="EMBL/GenBank/DDBJ databases">
        <authorList>
            <person name="Kim H.J."/>
            <person name="Triplett B.A."/>
        </authorList>
    </citation>
    <scope>NUCLEOTIDE SEQUENCE [LARGE SCALE GENOMIC DNA]</scope>
    <source>
        <strain evidence="2">AU17325</strain>
    </source>
</reference>
<reference evidence="2 4" key="3">
    <citation type="submission" date="2017-08" db="EMBL/GenBank/DDBJ databases">
        <title>WGS of novel Burkholderia cepaca complex species.</title>
        <authorList>
            <person name="Lipuma J."/>
            <person name="Spilker T."/>
        </authorList>
    </citation>
    <scope>NUCLEOTIDE SEQUENCE [LARGE SCALE GENOMIC DNA]</scope>
    <source>
        <strain evidence="2 4">AU17325</strain>
    </source>
</reference>
<accession>A0A6P2T941</accession>
<evidence type="ECO:0000313" key="4">
    <source>
        <dbReference type="Proteomes" id="UP000214600"/>
    </source>
</evidence>
<keyword evidence="1" id="KW-0812">Transmembrane</keyword>
<keyword evidence="1" id="KW-1133">Transmembrane helix</keyword>
<dbReference type="Proteomes" id="UP000214600">
    <property type="component" value="Unassembled WGS sequence"/>
</dbReference>
<evidence type="ECO:0000313" key="2">
    <source>
        <dbReference type="EMBL" id="OXI29625.1"/>
    </source>
</evidence>
<gene>
    <name evidence="3" type="ORF">BLA13014_07940</name>
    <name evidence="2" type="ORF">CFB84_43555</name>
</gene>
<dbReference type="AlphaFoldDB" id="A0A228HIB1"/>
<keyword evidence="1" id="KW-0472">Membrane</keyword>
<evidence type="ECO:0000256" key="1">
    <source>
        <dbReference type="SAM" id="Phobius"/>
    </source>
</evidence>
<reference evidence="4" key="2">
    <citation type="submission" date="2017-06" db="EMBL/GenBank/DDBJ databases">
        <authorList>
            <person name="LiPuma J."/>
            <person name="Spilker T."/>
        </authorList>
    </citation>
    <scope>NUCLEOTIDE SEQUENCE [LARGE SCALE GENOMIC DNA]</scope>
    <source>
        <strain evidence="4">AU17325</strain>
    </source>
</reference>